<dbReference type="PANTHER" id="PTHR13096:SF9">
    <property type="entry name" value="BIFUNCTIONAL LYSINE-SPECIFIC DEMETHYLASE AND HISTIDYL-HYDROXYLASE"/>
    <property type="match status" value="1"/>
</dbReference>
<reference evidence="5 6" key="1">
    <citation type="submission" date="2021-03" db="EMBL/GenBank/DDBJ databases">
        <title>Sequencing the genomes of 1000 actinobacteria strains.</title>
        <authorList>
            <person name="Klenk H.-P."/>
        </authorList>
    </citation>
    <scope>NUCLEOTIDE SEQUENCE [LARGE SCALE GENOMIC DNA]</scope>
    <source>
        <strain evidence="5 6">DSM 45516</strain>
    </source>
</reference>
<dbReference type="Proteomes" id="UP001519325">
    <property type="component" value="Unassembled WGS sequence"/>
</dbReference>
<evidence type="ECO:0000313" key="5">
    <source>
        <dbReference type="EMBL" id="MBP2191130.1"/>
    </source>
</evidence>
<dbReference type="RefSeq" id="WP_209892268.1">
    <property type="nucleotide sequence ID" value="NZ_JAGGMR010000001.1"/>
</dbReference>
<dbReference type="Gene3D" id="2.60.120.650">
    <property type="entry name" value="Cupin"/>
    <property type="match status" value="1"/>
</dbReference>
<comment type="caution">
    <text evidence="5">The sequence shown here is derived from an EMBL/GenBank/DDBJ whole genome shotgun (WGS) entry which is preliminary data.</text>
</comment>
<keyword evidence="2" id="KW-0479">Metal-binding</keyword>
<dbReference type="SUPFAM" id="SSF51197">
    <property type="entry name" value="Clavaminate synthase-like"/>
    <property type="match status" value="1"/>
</dbReference>
<dbReference type="PROSITE" id="PS51184">
    <property type="entry name" value="JMJC"/>
    <property type="match status" value="1"/>
</dbReference>
<proteinExistence type="predicted"/>
<evidence type="ECO:0000313" key="6">
    <source>
        <dbReference type="Proteomes" id="UP001519325"/>
    </source>
</evidence>
<accession>A0ABS4QHF4</accession>
<evidence type="ECO:0000256" key="2">
    <source>
        <dbReference type="ARBA" id="ARBA00022723"/>
    </source>
</evidence>
<dbReference type="PANTHER" id="PTHR13096">
    <property type="entry name" value="MINA53 MYC INDUCED NUCLEAR ANTIGEN"/>
    <property type="match status" value="1"/>
</dbReference>
<dbReference type="InterPro" id="IPR039994">
    <property type="entry name" value="NO66-like"/>
</dbReference>
<name>A0ABS4QHF4_9NOCA</name>
<comment type="cofactor">
    <cofactor evidence="1">
        <name>Fe(2+)</name>
        <dbReference type="ChEBI" id="CHEBI:29033"/>
    </cofactor>
</comment>
<sequence length="400" mass="44533">MVQDRTHSFAGLIAPVTKSEFIDKYWGKSTLVLHRTEPDYFGSLFSLADLDACLMTAANRSSKILQVIPPPSSGRSSILTSVSALSKDRLYDAYLSGDTIRLLGVEKVWPPFELLAADVREALDVEIGFNLFLTPPNSQGFPTHVDTLDSFIVQIAGAKQWYIWDPIYDRPLGSQRSNELVAGMKWAEEELTLRDKPVLKAGDVAYLPRGFFHKAVAGDEFSLHVTISFHPLTWVDFFGRAVELAAMEDLELRQDLPPGFVQDREKQEHMSLVFAHLLDRLSKTLSFEATLGSLVDEQVSARTFPPDGHFSVLAGLDEIGPNSTVNRRSGLACLVENAGSTAVIRFGPKRVEGPKGILSTLEFIRDHRTFRVRDLPDSVSLNSKITLVRRLIRDGLLRPV</sequence>
<evidence type="ECO:0000256" key="3">
    <source>
        <dbReference type="ARBA" id="ARBA00023004"/>
    </source>
</evidence>
<dbReference type="Pfam" id="PF08007">
    <property type="entry name" value="JmjC_2"/>
    <property type="match status" value="1"/>
</dbReference>
<organism evidence="5 6">
    <name type="scientific">Nocardia goodfellowii</name>
    <dbReference type="NCBI Taxonomy" id="882446"/>
    <lineage>
        <taxon>Bacteria</taxon>
        <taxon>Bacillati</taxon>
        <taxon>Actinomycetota</taxon>
        <taxon>Actinomycetes</taxon>
        <taxon>Mycobacteriales</taxon>
        <taxon>Nocardiaceae</taxon>
        <taxon>Nocardia</taxon>
    </lineage>
</organism>
<dbReference type="InterPro" id="IPR003347">
    <property type="entry name" value="JmjC_dom"/>
</dbReference>
<keyword evidence="5" id="KW-0687">Ribonucleoprotein</keyword>
<keyword evidence="5" id="KW-0689">Ribosomal protein</keyword>
<dbReference type="GO" id="GO:0005840">
    <property type="term" value="C:ribosome"/>
    <property type="evidence" value="ECO:0007669"/>
    <property type="project" value="UniProtKB-KW"/>
</dbReference>
<evidence type="ECO:0000256" key="1">
    <source>
        <dbReference type="ARBA" id="ARBA00001954"/>
    </source>
</evidence>
<keyword evidence="6" id="KW-1185">Reference proteome</keyword>
<keyword evidence="3" id="KW-0408">Iron</keyword>
<dbReference type="EMBL" id="JAGGMR010000001">
    <property type="protein sequence ID" value="MBP2191130.1"/>
    <property type="molecule type" value="Genomic_DNA"/>
</dbReference>
<feature type="domain" description="JmjC" evidence="4">
    <location>
        <begin position="98"/>
        <end position="246"/>
    </location>
</feature>
<gene>
    <name evidence="5" type="ORF">BJ987_004031</name>
</gene>
<evidence type="ECO:0000259" key="4">
    <source>
        <dbReference type="PROSITE" id="PS51184"/>
    </source>
</evidence>
<protein>
    <submittedName>
        <fullName evidence="5">Ribosomal protein L16 Arg81 hydroxylase</fullName>
    </submittedName>
</protein>